<evidence type="ECO:0000256" key="2">
    <source>
        <dbReference type="ARBA" id="ARBA00007459"/>
    </source>
</evidence>
<evidence type="ECO:0000256" key="3">
    <source>
        <dbReference type="ARBA" id="ARBA00022664"/>
    </source>
</evidence>
<feature type="compositionally biased region" description="Basic and acidic residues" evidence="5">
    <location>
        <begin position="414"/>
        <end position="434"/>
    </location>
</feature>
<dbReference type="OrthoDB" id="1917198at2759"/>
<name>A0A8I6RJH1_CIMLE</name>
<protein>
    <recommendedName>
        <fullName evidence="6">Pre-mRNA polyadenylation factor Fip1 domain-containing protein</fullName>
    </recommendedName>
</protein>
<evidence type="ECO:0000313" key="7">
    <source>
        <dbReference type="EnsemblMetazoa" id="XP_014246471.1"/>
    </source>
</evidence>
<feature type="compositionally biased region" description="Pro residues" evidence="5">
    <location>
        <begin position="355"/>
        <end position="364"/>
    </location>
</feature>
<sequence>MAEPEPDDPMNEDQWLYGDSTGDVEPPKLPQEEEKEQKQEKETEQEKEQETEREEGEAEDDEPPPTEQPEGQQTPQQGEEQEKEPLEEGEQPDQGSDQIEKPSEEGGSPREAGQIDAGQDDEDEEDDDDSEDDIRVTIGDIKTAPQYSNINIKRGAVLSSGVDKLNKIQPGKFSIEEFESIGTINGLPAHEFSIDALEEKPWRKPGADITDYFNYGFNEDTWRAYCERQKQMRVHESGVGLGGLGVSRTNQALTIINDNSKYSSLNNSNIVVNNASATTTGVMSAAQRKAGPPPGPRRSGVIDVIGVGGVASRRTTDSPPKENVIQVMTADRRDYGRKGFDMSVPPPGFEATQPPMAPVVPNYPPHGGYNQDFYQDVDHYYQSYEPAQDMQWNSQVRSSRHREKKSRNSSLIPDHSKRSKPDKYMHNPLNKDDLPGGMSIKQEPMDKSFKDRERERERHKERHRHRSRSRSVDRERRRKHKSRSRSPGHRSHKKKKSKKSDRKDNSD</sequence>
<dbReference type="GeneID" id="106664909"/>
<keyword evidence="4" id="KW-0539">Nucleus</keyword>
<dbReference type="PANTHER" id="PTHR13484">
    <property type="entry name" value="FIP1-LIKE 1 PROTEIN"/>
    <property type="match status" value="1"/>
</dbReference>
<organism evidence="7 8">
    <name type="scientific">Cimex lectularius</name>
    <name type="common">Bed bug</name>
    <name type="synonym">Acanthia lectularia</name>
    <dbReference type="NCBI Taxonomy" id="79782"/>
    <lineage>
        <taxon>Eukaryota</taxon>
        <taxon>Metazoa</taxon>
        <taxon>Ecdysozoa</taxon>
        <taxon>Arthropoda</taxon>
        <taxon>Hexapoda</taxon>
        <taxon>Insecta</taxon>
        <taxon>Pterygota</taxon>
        <taxon>Neoptera</taxon>
        <taxon>Paraneoptera</taxon>
        <taxon>Hemiptera</taxon>
        <taxon>Heteroptera</taxon>
        <taxon>Panheteroptera</taxon>
        <taxon>Cimicomorpha</taxon>
        <taxon>Cimicidae</taxon>
        <taxon>Cimex</taxon>
    </lineage>
</organism>
<dbReference type="EnsemblMetazoa" id="XM_014390985.1">
    <property type="protein sequence ID" value="XP_014246471.1"/>
    <property type="gene ID" value="LOC106664909"/>
</dbReference>
<evidence type="ECO:0000259" key="6">
    <source>
        <dbReference type="Pfam" id="PF05182"/>
    </source>
</evidence>
<evidence type="ECO:0000256" key="1">
    <source>
        <dbReference type="ARBA" id="ARBA00004123"/>
    </source>
</evidence>
<dbReference type="AlphaFoldDB" id="A0A8I6RJH1"/>
<feature type="compositionally biased region" description="Acidic residues" evidence="5">
    <location>
        <begin position="118"/>
        <end position="132"/>
    </location>
</feature>
<evidence type="ECO:0000313" key="8">
    <source>
        <dbReference type="Proteomes" id="UP000494040"/>
    </source>
</evidence>
<dbReference type="PANTHER" id="PTHR13484:SF0">
    <property type="entry name" value="PRE-MRNA 3'-END-PROCESSING FACTOR FIP1"/>
    <property type="match status" value="1"/>
</dbReference>
<dbReference type="GO" id="GO:0006397">
    <property type="term" value="P:mRNA processing"/>
    <property type="evidence" value="ECO:0007669"/>
    <property type="project" value="UniProtKB-KW"/>
</dbReference>
<feature type="region of interest" description="Disordered" evidence="5">
    <location>
        <begin position="336"/>
        <end position="371"/>
    </location>
</feature>
<feature type="compositionally biased region" description="Basic and acidic residues" evidence="5">
    <location>
        <begin position="98"/>
        <end position="108"/>
    </location>
</feature>
<reference evidence="7" key="1">
    <citation type="submission" date="2022-01" db="UniProtKB">
        <authorList>
            <consortium name="EnsemblMetazoa"/>
        </authorList>
    </citation>
    <scope>IDENTIFICATION</scope>
</reference>
<dbReference type="GO" id="GO:0005847">
    <property type="term" value="C:mRNA cleavage and polyadenylation specificity factor complex"/>
    <property type="evidence" value="ECO:0007669"/>
    <property type="project" value="TreeGrafter"/>
</dbReference>
<proteinExistence type="inferred from homology"/>
<feature type="domain" description="Pre-mRNA polyadenylation factor Fip1" evidence="6">
    <location>
        <begin position="192"/>
        <end position="233"/>
    </location>
</feature>
<dbReference type="Proteomes" id="UP000494040">
    <property type="component" value="Unassembled WGS sequence"/>
</dbReference>
<dbReference type="Pfam" id="PF05182">
    <property type="entry name" value="Fip1"/>
    <property type="match status" value="1"/>
</dbReference>
<feature type="compositionally biased region" description="Basic and acidic residues" evidence="5">
    <location>
        <begin position="30"/>
        <end position="50"/>
    </location>
</feature>
<feature type="region of interest" description="Disordered" evidence="5">
    <location>
        <begin position="388"/>
        <end position="507"/>
    </location>
</feature>
<feature type="compositionally biased region" description="Low complexity" evidence="5">
    <location>
        <begin position="68"/>
        <end position="78"/>
    </location>
</feature>
<feature type="compositionally biased region" description="Basic residues" evidence="5">
    <location>
        <begin position="476"/>
        <end position="500"/>
    </location>
</feature>
<evidence type="ECO:0000256" key="5">
    <source>
        <dbReference type="SAM" id="MobiDB-lite"/>
    </source>
</evidence>
<comment type="subcellular location">
    <subcellularLocation>
        <location evidence="1">Nucleus</location>
    </subcellularLocation>
</comment>
<dbReference type="InterPro" id="IPR007854">
    <property type="entry name" value="Fip1_dom"/>
</dbReference>
<keyword evidence="3" id="KW-0507">mRNA processing</keyword>
<feature type="region of interest" description="Disordered" evidence="5">
    <location>
        <begin position="1"/>
        <end position="132"/>
    </location>
</feature>
<accession>A0A8I6RJH1</accession>
<feature type="compositionally biased region" description="Acidic residues" evidence="5">
    <location>
        <begin position="1"/>
        <end position="11"/>
    </location>
</feature>
<dbReference type="InterPro" id="IPR051187">
    <property type="entry name" value="Pre-mRNA_3'-end_processing_reg"/>
</dbReference>
<feature type="compositionally biased region" description="Basic and acidic residues" evidence="5">
    <location>
        <begin position="443"/>
        <end position="458"/>
    </location>
</feature>
<feature type="compositionally biased region" description="Acidic residues" evidence="5">
    <location>
        <begin position="79"/>
        <end position="91"/>
    </location>
</feature>
<keyword evidence="8" id="KW-1185">Reference proteome</keyword>
<feature type="compositionally biased region" description="Acidic residues" evidence="5">
    <location>
        <begin position="51"/>
        <end position="64"/>
    </location>
</feature>
<dbReference type="KEGG" id="clec:106664909"/>
<evidence type="ECO:0000256" key="4">
    <source>
        <dbReference type="ARBA" id="ARBA00023242"/>
    </source>
</evidence>
<feature type="compositionally biased region" description="Basic residues" evidence="5">
    <location>
        <begin position="398"/>
        <end position="407"/>
    </location>
</feature>
<dbReference type="OMA" id="XADLSDY"/>
<dbReference type="RefSeq" id="XP_014246471.1">
    <property type="nucleotide sequence ID" value="XM_014390985.1"/>
</dbReference>
<comment type="similarity">
    <text evidence="2">Belongs to the FIP1 family.</text>
</comment>
<feature type="compositionally biased region" description="Basic residues" evidence="5">
    <location>
        <begin position="459"/>
        <end position="469"/>
    </location>
</feature>